<evidence type="ECO:0000259" key="2">
    <source>
        <dbReference type="Pfam" id="PF01058"/>
    </source>
</evidence>
<evidence type="ECO:0000313" key="3">
    <source>
        <dbReference type="EMBL" id="ACF44681.1"/>
    </source>
</evidence>
<dbReference type="eggNOG" id="COG1941">
    <property type="taxonomic scope" value="Bacteria"/>
</dbReference>
<gene>
    <name evidence="3" type="ordered locus">Ppha_2498</name>
</gene>
<dbReference type="Gene3D" id="3.40.50.700">
    <property type="entry name" value="NADH:ubiquinone oxidoreductase-like, 20kDa subunit"/>
    <property type="match status" value="1"/>
</dbReference>
<dbReference type="GO" id="GO:0016491">
    <property type="term" value="F:oxidoreductase activity"/>
    <property type="evidence" value="ECO:0007669"/>
    <property type="project" value="UniProtKB-KW"/>
</dbReference>
<dbReference type="RefSeq" id="WP_012509155.1">
    <property type="nucleotide sequence ID" value="NC_011060.1"/>
</dbReference>
<accession>B4SFA2</accession>
<dbReference type="Proteomes" id="UP000002724">
    <property type="component" value="Chromosome"/>
</dbReference>
<dbReference type="SUPFAM" id="SSF56770">
    <property type="entry name" value="HydA/Nqo6-like"/>
    <property type="match status" value="1"/>
</dbReference>
<dbReference type="GO" id="GO:0051536">
    <property type="term" value="F:iron-sulfur cluster binding"/>
    <property type="evidence" value="ECO:0007669"/>
    <property type="project" value="InterPro"/>
</dbReference>
<dbReference type="OrthoDB" id="9787729at2"/>
<sequence>MGELIAHQGVSFERLKIASFDFTCCEGCQLQLANRESTLADFLNLLDIRNFRELSSEQHDDYDIALIEGSISRQDEVERLLKIRQQAKILVAFGTCACFGGINSLKNRFPAREMIDAVYPGMPIETLPVRKISDVVKVDLSIPGCPVDKREVERIVVSLVRGSQITLPKYPVCVECKAQLNTCLFELGEICLGPITRAGCNAVCTTGKTPCLGCRGPSEEINMPAFLDLVRQRGLSFDDLQEKLAFYNAFEAFQSHEA</sequence>
<feature type="domain" description="NADH:ubiquinone oxidoreductase-like 20kDa subunit" evidence="2">
    <location>
        <begin position="25"/>
        <end position="158"/>
    </location>
</feature>
<keyword evidence="4" id="KW-1185">Reference proteome</keyword>
<keyword evidence="3" id="KW-0830">Ubiquinone</keyword>
<organism evidence="3 4">
    <name type="scientific">Pelodictyon phaeoclathratiforme (strain DSM 5477 / BU-1)</name>
    <dbReference type="NCBI Taxonomy" id="324925"/>
    <lineage>
        <taxon>Bacteria</taxon>
        <taxon>Pseudomonadati</taxon>
        <taxon>Chlorobiota</taxon>
        <taxon>Chlorobiia</taxon>
        <taxon>Chlorobiales</taxon>
        <taxon>Chlorobiaceae</taxon>
        <taxon>Chlorobium/Pelodictyon group</taxon>
        <taxon>Pelodictyon</taxon>
    </lineage>
</organism>
<dbReference type="KEGG" id="pph:Ppha_2498"/>
<dbReference type="InterPro" id="IPR006137">
    <property type="entry name" value="NADH_UbQ_OxRdtase-like_20kDa"/>
</dbReference>
<protein>
    <submittedName>
        <fullName evidence="3">NADH ubiquinone oxidoreductase 20 kDa subunit</fullName>
    </submittedName>
</protein>
<name>B4SFA2_PELPB</name>
<dbReference type="STRING" id="324925.Ppha_2498"/>
<dbReference type="AlphaFoldDB" id="B4SFA2"/>
<dbReference type="InterPro" id="IPR051349">
    <property type="entry name" value="Hydrogenase_assoc-protein"/>
</dbReference>
<dbReference type="InterPro" id="IPR037024">
    <property type="entry name" value="NiFe_Hase_small_N_sf"/>
</dbReference>
<proteinExistence type="predicted"/>
<dbReference type="EMBL" id="CP001110">
    <property type="protein sequence ID" value="ACF44681.1"/>
    <property type="molecule type" value="Genomic_DNA"/>
</dbReference>
<dbReference type="HOGENOM" id="CLU_053270_0_0_10"/>
<evidence type="ECO:0000256" key="1">
    <source>
        <dbReference type="ARBA" id="ARBA00023002"/>
    </source>
</evidence>
<dbReference type="PANTHER" id="PTHR42845">
    <property type="entry name" value="COENZYME F420-REDUCING HYDROGENASE, GAMMA SUBUNIT"/>
    <property type="match status" value="1"/>
</dbReference>
<evidence type="ECO:0000313" key="4">
    <source>
        <dbReference type="Proteomes" id="UP000002724"/>
    </source>
</evidence>
<dbReference type="PANTHER" id="PTHR42845:SF2">
    <property type="entry name" value="F420-NON-REDUCING HYDROGENASE VHU SUBUNIT G"/>
    <property type="match status" value="1"/>
</dbReference>
<keyword evidence="1" id="KW-0560">Oxidoreductase</keyword>
<reference evidence="3 4" key="1">
    <citation type="submission" date="2008-06" db="EMBL/GenBank/DDBJ databases">
        <title>Complete sequence of Pelodictyon phaeoclathratiforme BU-1.</title>
        <authorList>
            <consortium name="US DOE Joint Genome Institute"/>
            <person name="Lucas S."/>
            <person name="Copeland A."/>
            <person name="Lapidus A."/>
            <person name="Glavina del Rio T."/>
            <person name="Dalin E."/>
            <person name="Tice H."/>
            <person name="Bruce D."/>
            <person name="Goodwin L."/>
            <person name="Pitluck S."/>
            <person name="Schmutz J."/>
            <person name="Larimer F."/>
            <person name="Land M."/>
            <person name="Hauser L."/>
            <person name="Kyrpides N."/>
            <person name="Mikhailova N."/>
            <person name="Liu Z."/>
            <person name="Li T."/>
            <person name="Zhao F."/>
            <person name="Overmann J."/>
            <person name="Bryant D.A."/>
            <person name="Richardson P."/>
        </authorList>
    </citation>
    <scope>NUCLEOTIDE SEQUENCE [LARGE SCALE GENOMIC DNA]</scope>
    <source>
        <strain evidence="4">DSM 5477 / BU-1</strain>
    </source>
</reference>
<dbReference type="Pfam" id="PF01058">
    <property type="entry name" value="Oxidored_q6"/>
    <property type="match status" value="1"/>
</dbReference>